<dbReference type="Pfam" id="PF02104">
    <property type="entry name" value="SURF1"/>
    <property type="match status" value="1"/>
</dbReference>
<protein>
    <recommendedName>
        <fullName evidence="1">SURF1-like protein</fullName>
    </recommendedName>
</protein>
<organism evidence="2 3">
    <name type="scientific">Caenimonas terrae</name>
    <dbReference type="NCBI Taxonomy" id="696074"/>
    <lineage>
        <taxon>Bacteria</taxon>
        <taxon>Pseudomonadati</taxon>
        <taxon>Pseudomonadota</taxon>
        <taxon>Betaproteobacteria</taxon>
        <taxon>Burkholderiales</taxon>
        <taxon>Comamonadaceae</taxon>
        <taxon>Caenimonas</taxon>
    </lineage>
</organism>
<name>A0ABW0NIC6_9BURK</name>
<comment type="similarity">
    <text evidence="1">Belongs to the SURF1 family.</text>
</comment>
<evidence type="ECO:0000313" key="3">
    <source>
        <dbReference type="Proteomes" id="UP001596037"/>
    </source>
</evidence>
<feature type="transmembrane region" description="Helical" evidence="1">
    <location>
        <begin position="23"/>
        <end position="43"/>
    </location>
</feature>
<evidence type="ECO:0000256" key="1">
    <source>
        <dbReference type="RuleBase" id="RU363076"/>
    </source>
</evidence>
<dbReference type="InterPro" id="IPR002994">
    <property type="entry name" value="Surf1/Shy1"/>
</dbReference>
<feature type="transmembrane region" description="Helical" evidence="1">
    <location>
        <begin position="230"/>
        <end position="247"/>
    </location>
</feature>
<sequence>MNTIQPHRNGSPEHANTGRRLPWHWLLLAAALLAAAWGGWMLWGPMPIARPLPPGAGERFWLKDVAGAGDLKPLQHRQVNLLGRFTGHTVVVEGEMAGRSGFYVLAPLAERRSSYADGSETGLAVLVQRGWTPTRESAQVLIPPKHDVSIQGRLAIPALGTESKAAVESGLFRKNLSLPRYASEIGVPLVPMVVLEQPNSDTSERDIRQDAFQRRWPQLYPQDKSRARKGWAMLVLAAALAALGLWARPRRRHDKAPAFAETVPDPAADAGHPAGAVFPLWRHAKVLAVLGIAAVAAASMVVRYQNEFSRLQQVEVGSTPLQPGSLGQLVFRNDSASRIAMLLHCHDKVRAGGKPLFSGAVVLPPNASVQFDVNPEYAGRVPPIIREKSCEAVWRGPFGIERSAWWVTWRPMQSAHKTTFLD</sequence>
<keyword evidence="1" id="KW-1003">Cell membrane</keyword>
<dbReference type="Proteomes" id="UP001596037">
    <property type="component" value="Unassembled WGS sequence"/>
</dbReference>
<proteinExistence type="inferred from homology"/>
<comment type="subcellular location">
    <subcellularLocation>
        <location evidence="1">Cell membrane</location>
        <topology evidence="1">Multi-pass membrane protein</topology>
    </subcellularLocation>
</comment>
<keyword evidence="3" id="KW-1185">Reference proteome</keyword>
<keyword evidence="1" id="KW-0472">Membrane</keyword>
<dbReference type="RefSeq" id="WP_376851530.1">
    <property type="nucleotide sequence ID" value="NZ_JBHSMF010000009.1"/>
</dbReference>
<reference evidence="3" key="1">
    <citation type="journal article" date="2019" name="Int. J. Syst. Evol. Microbiol.">
        <title>The Global Catalogue of Microorganisms (GCM) 10K type strain sequencing project: providing services to taxonomists for standard genome sequencing and annotation.</title>
        <authorList>
            <consortium name="The Broad Institute Genomics Platform"/>
            <consortium name="The Broad Institute Genome Sequencing Center for Infectious Disease"/>
            <person name="Wu L."/>
            <person name="Ma J."/>
        </authorList>
    </citation>
    <scope>NUCLEOTIDE SEQUENCE [LARGE SCALE GENOMIC DNA]</scope>
    <source>
        <strain evidence="3">CCUG 57401</strain>
    </source>
</reference>
<comment type="caution">
    <text evidence="2">The sequence shown here is derived from an EMBL/GenBank/DDBJ whole genome shotgun (WGS) entry which is preliminary data.</text>
</comment>
<gene>
    <name evidence="2" type="ORF">ACFPOE_17290</name>
</gene>
<dbReference type="EMBL" id="JBHSMF010000009">
    <property type="protein sequence ID" value="MFC5499303.1"/>
    <property type="molecule type" value="Genomic_DNA"/>
</dbReference>
<keyword evidence="1" id="KW-1133">Transmembrane helix</keyword>
<evidence type="ECO:0000313" key="2">
    <source>
        <dbReference type="EMBL" id="MFC5499303.1"/>
    </source>
</evidence>
<accession>A0ABW0NIC6</accession>
<keyword evidence="1" id="KW-0812">Transmembrane</keyword>